<dbReference type="InterPro" id="IPR023606">
    <property type="entry name" value="CoA-Trfase_III_dom_1_sf"/>
</dbReference>
<gene>
    <name evidence="1" type="ORF">SAMN05660991_03310</name>
</gene>
<dbReference type="Pfam" id="PF02515">
    <property type="entry name" value="CoA_transf_3"/>
    <property type="match status" value="1"/>
</dbReference>
<dbReference type="SUPFAM" id="SSF89796">
    <property type="entry name" value="CoA-transferase family III (CaiB/BaiF)"/>
    <property type="match status" value="1"/>
</dbReference>
<dbReference type="EMBL" id="FOEE01000010">
    <property type="protein sequence ID" value="SEP10610.1"/>
    <property type="molecule type" value="Genomic_DNA"/>
</dbReference>
<dbReference type="STRING" id="673521.SAMN05660991_03310"/>
<keyword evidence="1" id="KW-0808">Transferase</keyword>
<dbReference type="AlphaFoldDB" id="A0A1H8V555"/>
<dbReference type="GO" id="GO:0016740">
    <property type="term" value="F:transferase activity"/>
    <property type="evidence" value="ECO:0007669"/>
    <property type="project" value="UniProtKB-KW"/>
</dbReference>
<reference evidence="2" key="1">
    <citation type="submission" date="2016-10" db="EMBL/GenBank/DDBJ databases">
        <authorList>
            <person name="Varghese N."/>
            <person name="Submissions S."/>
        </authorList>
    </citation>
    <scope>NUCLEOTIDE SEQUENCE [LARGE SCALE GENOMIC DNA]</scope>
    <source>
        <strain evidence="2">DSM 45413</strain>
    </source>
</reference>
<protein>
    <submittedName>
        <fullName evidence="1">CoA-transferase family III</fullName>
    </submittedName>
</protein>
<keyword evidence="2" id="KW-1185">Reference proteome</keyword>
<accession>A0A1H8V555</accession>
<sequence length="76" mass="7691">MPRPLAGLRVLELQGRGPGPFGTMVLADLGAEVLAVGRVADVAPGGSESTFGRAEIDALLATGAVVQDARPLPARN</sequence>
<dbReference type="OrthoDB" id="9797653at2"/>
<dbReference type="Proteomes" id="UP000198960">
    <property type="component" value="Unassembled WGS sequence"/>
</dbReference>
<dbReference type="Gene3D" id="3.40.50.10540">
    <property type="entry name" value="Crotonobetainyl-coa:carnitine coa-transferase, domain 1"/>
    <property type="match status" value="1"/>
</dbReference>
<name>A0A1H8V555_9ACTN</name>
<dbReference type="InterPro" id="IPR003673">
    <property type="entry name" value="CoA-Trfase_fam_III"/>
</dbReference>
<proteinExistence type="predicted"/>
<evidence type="ECO:0000313" key="1">
    <source>
        <dbReference type="EMBL" id="SEP10610.1"/>
    </source>
</evidence>
<organism evidence="1 2">
    <name type="scientific">Trujillonella endophytica</name>
    <dbReference type="NCBI Taxonomy" id="673521"/>
    <lineage>
        <taxon>Bacteria</taxon>
        <taxon>Bacillati</taxon>
        <taxon>Actinomycetota</taxon>
        <taxon>Actinomycetes</taxon>
        <taxon>Geodermatophilales</taxon>
        <taxon>Geodermatophilaceae</taxon>
        <taxon>Trujillonella</taxon>
    </lineage>
</organism>
<evidence type="ECO:0000313" key="2">
    <source>
        <dbReference type="Proteomes" id="UP000198960"/>
    </source>
</evidence>
<dbReference type="RefSeq" id="WP_091945786.1">
    <property type="nucleotide sequence ID" value="NZ_FOEE01000010.1"/>
</dbReference>